<dbReference type="InterPro" id="IPR053724">
    <property type="entry name" value="OMP_A26_sf"/>
</dbReference>
<proteinExistence type="predicted"/>
<dbReference type="Proteomes" id="UP001201217">
    <property type="component" value="Unassembled WGS sequence"/>
</dbReference>
<dbReference type="RefSeq" id="WP_236113567.1">
    <property type="nucleotide sequence ID" value="NZ_JAKGTI010000001.1"/>
</dbReference>
<evidence type="ECO:0000313" key="3">
    <source>
        <dbReference type="Proteomes" id="UP001201217"/>
    </source>
</evidence>
<keyword evidence="3" id="KW-1185">Reference proteome</keyword>
<sequence length="358" mass="38351">MRHAPVCYILTTLIGISAGQVASAADFPTDLRGGYTEQGWAEWDDNPLVGIRAGMRYSYSLGGGSVTTEGVTIGPTSIPGGTSEFSDVVHSGELYLRIDDYSTNTYLKAVGGYSMALSADYSNSYTSGTTDAGKVAHFKVDLGYMPIELGDDENGLKIGGFAGYQYMHEGQQLGAANFNPINSNADLSWVTDTENYFVPIDYAQHSLNVNAMRLGVNSEAKLGPFDIEAEFTAIPYAQISGVLGFHGFNAIDQGAYTTYKSTASQFDGSGWGGETELMLGYNINENFAIRAGGRASYLQASGDLVYGLADVTDPVDSDTDGIYETGPATGGTYYLVPEKIDALSMWRYGILAELTYSF</sequence>
<gene>
    <name evidence="2" type="ORF">L1I42_05950</name>
</gene>
<comment type="caution">
    <text evidence="2">The sequence shown here is derived from an EMBL/GenBank/DDBJ whole genome shotgun (WGS) entry which is preliminary data.</text>
</comment>
<reference evidence="2 3" key="1">
    <citation type="submission" date="2022-01" db="EMBL/GenBank/DDBJ databases">
        <title>Maritalea mediterranea sp. nov., isolated from marine plastic residues from the Malva-rosa beach (Valencia, Spain).</title>
        <authorList>
            <person name="Vidal-Verdu A."/>
            <person name="Molina-Menor E."/>
            <person name="Pascual J."/>
            <person name="Pereto J."/>
            <person name="Porcar M."/>
        </authorList>
    </citation>
    <scope>NUCLEOTIDE SEQUENCE [LARGE SCALE GENOMIC DNA]</scope>
    <source>
        <strain evidence="2 3">P4.10X</strain>
    </source>
</reference>
<name>A0ABS9E597_9HYPH</name>
<accession>A0ABS9E597</accession>
<evidence type="ECO:0000256" key="1">
    <source>
        <dbReference type="SAM" id="SignalP"/>
    </source>
</evidence>
<dbReference type="EMBL" id="JAKGTI010000001">
    <property type="protein sequence ID" value="MCF4098030.1"/>
    <property type="molecule type" value="Genomic_DNA"/>
</dbReference>
<organism evidence="2 3">
    <name type="scientific">Maritalea mediterranea</name>
    <dbReference type="NCBI Taxonomy" id="2909667"/>
    <lineage>
        <taxon>Bacteria</taxon>
        <taxon>Pseudomonadati</taxon>
        <taxon>Pseudomonadota</taxon>
        <taxon>Alphaproteobacteria</taxon>
        <taxon>Hyphomicrobiales</taxon>
        <taxon>Devosiaceae</taxon>
        <taxon>Maritalea</taxon>
    </lineage>
</organism>
<evidence type="ECO:0000313" key="2">
    <source>
        <dbReference type="EMBL" id="MCF4098030.1"/>
    </source>
</evidence>
<protein>
    <submittedName>
        <fullName evidence="2">Uncharacterized protein</fullName>
    </submittedName>
</protein>
<dbReference type="InterPro" id="IPR020080">
    <property type="entry name" value="OM_adhesin/peptidase_omptin"/>
</dbReference>
<keyword evidence="1" id="KW-0732">Signal</keyword>
<feature type="chain" id="PRO_5045207628" evidence="1">
    <location>
        <begin position="25"/>
        <end position="358"/>
    </location>
</feature>
<dbReference type="SUPFAM" id="SSF69917">
    <property type="entry name" value="OMPT-like"/>
    <property type="match status" value="1"/>
</dbReference>
<feature type="signal peptide" evidence="1">
    <location>
        <begin position="1"/>
        <end position="24"/>
    </location>
</feature>
<dbReference type="Gene3D" id="2.40.128.90">
    <property type="entry name" value="OMPT-like"/>
    <property type="match status" value="1"/>
</dbReference>